<dbReference type="AlphaFoldDB" id="A0AAD6WR79"/>
<keyword evidence="4" id="KW-1185">Reference proteome</keyword>
<dbReference type="Proteomes" id="UP001218188">
    <property type="component" value="Unassembled WGS sequence"/>
</dbReference>
<organism evidence="2 4">
    <name type="scientific">Mycena alexandri</name>
    <dbReference type="NCBI Taxonomy" id="1745969"/>
    <lineage>
        <taxon>Eukaryota</taxon>
        <taxon>Fungi</taxon>
        <taxon>Dikarya</taxon>
        <taxon>Basidiomycota</taxon>
        <taxon>Agaricomycotina</taxon>
        <taxon>Agaricomycetes</taxon>
        <taxon>Agaricomycetidae</taxon>
        <taxon>Agaricales</taxon>
        <taxon>Marasmiineae</taxon>
        <taxon>Mycenaceae</taxon>
        <taxon>Mycena</taxon>
    </lineage>
</organism>
<dbReference type="EMBL" id="JARJCM010000215">
    <property type="protein sequence ID" value="KAJ7022177.1"/>
    <property type="molecule type" value="Genomic_DNA"/>
</dbReference>
<evidence type="ECO:0000313" key="2">
    <source>
        <dbReference type="EMBL" id="KAJ7022177.1"/>
    </source>
</evidence>
<evidence type="ECO:0000313" key="4">
    <source>
        <dbReference type="Proteomes" id="UP001218188"/>
    </source>
</evidence>
<proteinExistence type="predicted"/>
<feature type="signal peptide" evidence="1">
    <location>
        <begin position="1"/>
        <end position="18"/>
    </location>
</feature>
<evidence type="ECO:0000313" key="3">
    <source>
        <dbReference type="EMBL" id="KAJ7032641.1"/>
    </source>
</evidence>
<dbReference type="EMBL" id="JARJCM010000071">
    <property type="protein sequence ID" value="KAJ7032641.1"/>
    <property type="molecule type" value="Genomic_DNA"/>
</dbReference>
<feature type="chain" id="PRO_5042441768" evidence="1">
    <location>
        <begin position="19"/>
        <end position="130"/>
    </location>
</feature>
<protein>
    <submittedName>
        <fullName evidence="2">Uncharacterized protein</fullName>
    </submittedName>
</protein>
<accession>A0AAD6WR79</accession>
<comment type="caution">
    <text evidence="2">The sequence shown here is derived from an EMBL/GenBank/DDBJ whole genome shotgun (WGS) entry which is preliminary data.</text>
</comment>
<gene>
    <name evidence="3" type="ORF">C8F04DRAFT_1106779</name>
    <name evidence="2" type="ORF">C8F04DRAFT_1138740</name>
</gene>
<reference evidence="2" key="1">
    <citation type="submission" date="2023-03" db="EMBL/GenBank/DDBJ databases">
        <title>Massive genome expansion in bonnet fungi (Mycena s.s.) driven by repeated elements and novel gene families across ecological guilds.</title>
        <authorList>
            <consortium name="Lawrence Berkeley National Laboratory"/>
            <person name="Harder C.B."/>
            <person name="Miyauchi S."/>
            <person name="Viragh M."/>
            <person name="Kuo A."/>
            <person name="Thoen E."/>
            <person name="Andreopoulos B."/>
            <person name="Lu D."/>
            <person name="Skrede I."/>
            <person name="Drula E."/>
            <person name="Henrissat B."/>
            <person name="Morin E."/>
            <person name="Kohler A."/>
            <person name="Barry K."/>
            <person name="LaButti K."/>
            <person name="Morin E."/>
            <person name="Salamov A."/>
            <person name="Lipzen A."/>
            <person name="Mereny Z."/>
            <person name="Hegedus B."/>
            <person name="Baldrian P."/>
            <person name="Stursova M."/>
            <person name="Weitz H."/>
            <person name="Taylor A."/>
            <person name="Grigoriev I.V."/>
            <person name="Nagy L.G."/>
            <person name="Martin F."/>
            <person name="Kauserud H."/>
        </authorList>
    </citation>
    <scope>NUCLEOTIDE SEQUENCE</scope>
    <source>
        <strain evidence="2">CBHHK200</strain>
    </source>
</reference>
<keyword evidence="1" id="KW-0732">Signal</keyword>
<name>A0AAD6WR79_9AGAR</name>
<evidence type="ECO:0000256" key="1">
    <source>
        <dbReference type="SAM" id="SignalP"/>
    </source>
</evidence>
<sequence length="130" mass="13085">MKLSSVFTLLVSIASTQAVLDGPCSGFATGGLGVCISTAACSKKGGTSTPGHCPGTADDIQCCTKSPCTSAALGGGVCRFTNSCTPGNHYSITDLCPGPSDFKCCAPCVRTGRRDESSGGLNKRLPDCPD</sequence>